<organism evidence="2 3">
    <name type="scientific">Diaporthe australafricana</name>
    <dbReference type="NCBI Taxonomy" id="127596"/>
    <lineage>
        <taxon>Eukaryota</taxon>
        <taxon>Fungi</taxon>
        <taxon>Dikarya</taxon>
        <taxon>Ascomycota</taxon>
        <taxon>Pezizomycotina</taxon>
        <taxon>Sordariomycetes</taxon>
        <taxon>Sordariomycetidae</taxon>
        <taxon>Diaporthales</taxon>
        <taxon>Diaporthaceae</taxon>
        <taxon>Diaporthe</taxon>
    </lineage>
</organism>
<accession>A0ABR3WD63</accession>
<reference evidence="2 3" key="1">
    <citation type="journal article" date="2024" name="IMA Fungus">
        <title>IMA Genome - F19 : A genome assembly and annotation guide to empower mycologists, including annotated draft genome sequences of Ceratocystis pirilliformis, Diaporthe australafricana, Fusarium ophioides, Paecilomyces lecythidis, and Sporothrix stenoceras.</title>
        <authorList>
            <person name="Aylward J."/>
            <person name="Wilson A.M."/>
            <person name="Visagie C.M."/>
            <person name="Spraker J."/>
            <person name="Barnes I."/>
            <person name="Buitendag C."/>
            <person name="Ceriani C."/>
            <person name="Del Mar Angel L."/>
            <person name="du Plessis D."/>
            <person name="Fuchs T."/>
            <person name="Gasser K."/>
            <person name="Kramer D."/>
            <person name="Li W."/>
            <person name="Munsamy K."/>
            <person name="Piso A."/>
            <person name="Price J.L."/>
            <person name="Sonnekus B."/>
            <person name="Thomas C."/>
            <person name="van der Nest A."/>
            <person name="van Dijk A."/>
            <person name="van Heerden A."/>
            <person name="van Vuuren N."/>
            <person name="Yilmaz N."/>
            <person name="Duong T.A."/>
            <person name="van der Merwe N.A."/>
            <person name="Wingfield M.J."/>
            <person name="Wingfield B.D."/>
        </authorList>
    </citation>
    <scope>NUCLEOTIDE SEQUENCE [LARGE SCALE GENOMIC DNA]</scope>
    <source>
        <strain evidence="2 3">CMW 18300</strain>
    </source>
</reference>
<feature type="compositionally biased region" description="Pro residues" evidence="1">
    <location>
        <begin position="46"/>
        <end position="56"/>
    </location>
</feature>
<protein>
    <recommendedName>
        <fullName evidence="4">RRM domain-containing protein</fullName>
    </recommendedName>
</protein>
<name>A0ABR3WD63_9PEZI</name>
<dbReference type="Proteomes" id="UP001583177">
    <property type="component" value="Unassembled WGS sequence"/>
</dbReference>
<feature type="compositionally biased region" description="Polar residues" evidence="1">
    <location>
        <begin position="1"/>
        <end position="36"/>
    </location>
</feature>
<evidence type="ECO:0008006" key="4">
    <source>
        <dbReference type="Google" id="ProtNLM"/>
    </source>
</evidence>
<keyword evidence="3" id="KW-1185">Reference proteome</keyword>
<feature type="region of interest" description="Disordered" evidence="1">
    <location>
        <begin position="158"/>
        <end position="191"/>
    </location>
</feature>
<sequence>MADNNNNQSSNFSKETSPLKNNTFDLSPSDSRSSNLRFGAIGGPTTPLPPPQPPQRAAPLTFQHVTDISSLSLSANTANERTLTTNRPGQSYVSSLATWRRASGQGAAAADATRASAQGEVPYRTRPDIRHAPRYAPRYESNEGDYVAAQAEQLRKYQSQPQLRQQLVQPPSQAVDRPKMGGGHTRPFRPMNSKLYPEAIYKPLSNEDKAFRDAHGISHNYLGEATNPANISADIKEGDNCSVWITGLPPKCDYNDLLSAIAVHQPGKVWSSHISPPNQNGPRHLLSYSTSAAKVIFYLPHEAQRLLRVATENRLVVKGYTTRAIHNRIRSRAQEYEDRTSRCLMIIGDSNVVNYNTLRLLFQANFDYDTQEVLVRDQTADGLKRKIEWRFGSWRAQAGAAFMAIRDAYPQVKVTYAIDPCDQPAGGF</sequence>
<evidence type="ECO:0000313" key="2">
    <source>
        <dbReference type="EMBL" id="KAL1859032.1"/>
    </source>
</evidence>
<evidence type="ECO:0000313" key="3">
    <source>
        <dbReference type="Proteomes" id="UP001583177"/>
    </source>
</evidence>
<feature type="region of interest" description="Disordered" evidence="1">
    <location>
        <begin position="1"/>
        <end position="58"/>
    </location>
</feature>
<comment type="caution">
    <text evidence="2">The sequence shown here is derived from an EMBL/GenBank/DDBJ whole genome shotgun (WGS) entry which is preliminary data.</text>
</comment>
<gene>
    <name evidence="2" type="ORF">Daus18300_009670</name>
</gene>
<evidence type="ECO:0000256" key="1">
    <source>
        <dbReference type="SAM" id="MobiDB-lite"/>
    </source>
</evidence>
<dbReference type="EMBL" id="JAWRVE010000100">
    <property type="protein sequence ID" value="KAL1859032.1"/>
    <property type="molecule type" value="Genomic_DNA"/>
</dbReference>
<feature type="compositionally biased region" description="Low complexity" evidence="1">
    <location>
        <begin position="158"/>
        <end position="173"/>
    </location>
</feature>
<proteinExistence type="predicted"/>